<organism evidence="1 2">
    <name type="scientific">Panagrolaimus sp. PS1159</name>
    <dbReference type="NCBI Taxonomy" id="55785"/>
    <lineage>
        <taxon>Eukaryota</taxon>
        <taxon>Metazoa</taxon>
        <taxon>Ecdysozoa</taxon>
        <taxon>Nematoda</taxon>
        <taxon>Chromadorea</taxon>
        <taxon>Rhabditida</taxon>
        <taxon>Tylenchina</taxon>
        <taxon>Panagrolaimomorpha</taxon>
        <taxon>Panagrolaimoidea</taxon>
        <taxon>Panagrolaimidae</taxon>
        <taxon>Panagrolaimus</taxon>
    </lineage>
</organism>
<name>A0AC35GY06_9BILA</name>
<sequence>MDELRNLTNRSFYNLLNKSDEELEQWLIDKRLLPGDSCTCECGGTMNKRNRGAKGVTYRCTSKNCRKEKGRRKGTFFERSNLSYDQILELSYLFANDEASVKNVLRNLTKSDGKVISNRTITDWKNFFRDLCQNYFVQNPVIIGGPGIVVQIDETVITKRKYNRGRMPSSEKWFFGGIEVGSGRAFICPVERRTRDVLIPLIQKHIAPGSIIHSD</sequence>
<protein>
    <submittedName>
        <fullName evidence="2">ISXO2-like transposase domain-containing protein</fullName>
    </submittedName>
</protein>
<proteinExistence type="predicted"/>
<evidence type="ECO:0000313" key="1">
    <source>
        <dbReference type="Proteomes" id="UP000887580"/>
    </source>
</evidence>
<reference evidence="2" key="1">
    <citation type="submission" date="2022-11" db="UniProtKB">
        <authorList>
            <consortium name="WormBaseParasite"/>
        </authorList>
    </citation>
    <scope>IDENTIFICATION</scope>
</reference>
<dbReference type="WBParaSite" id="PS1159_v2.g9799.t1">
    <property type="protein sequence ID" value="PS1159_v2.g9799.t1"/>
    <property type="gene ID" value="PS1159_v2.g9799"/>
</dbReference>
<evidence type="ECO:0000313" key="2">
    <source>
        <dbReference type="WBParaSite" id="PS1159_v2.g9799.t1"/>
    </source>
</evidence>
<accession>A0AC35GY06</accession>
<dbReference type="Proteomes" id="UP000887580">
    <property type="component" value="Unplaced"/>
</dbReference>